<sequence>MSCLLKCRLYVCECVLARMCVLVRVAHAALFVPVLFLFYRMDYL</sequence>
<accession>A0A0E9RN02</accession>
<name>A0A0E9RN02_ANGAN</name>
<reference evidence="2" key="1">
    <citation type="submission" date="2014-11" db="EMBL/GenBank/DDBJ databases">
        <authorList>
            <person name="Amaro Gonzalez C."/>
        </authorList>
    </citation>
    <scope>NUCLEOTIDE SEQUENCE</scope>
</reference>
<reference evidence="2" key="2">
    <citation type="journal article" date="2015" name="Fish Shellfish Immunol.">
        <title>Early steps in the European eel (Anguilla anguilla)-Vibrio vulnificus interaction in the gills: Role of the RtxA13 toxin.</title>
        <authorList>
            <person name="Callol A."/>
            <person name="Pajuelo D."/>
            <person name="Ebbesson L."/>
            <person name="Teles M."/>
            <person name="MacKenzie S."/>
            <person name="Amaro C."/>
        </authorList>
    </citation>
    <scope>NUCLEOTIDE SEQUENCE</scope>
</reference>
<dbReference type="AlphaFoldDB" id="A0A0E9RN02"/>
<proteinExistence type="predicted"/>
<organism evidence="2">
    <name type="scientific">Anguilla anguilla</name>
    <name type="common">European freshwater eel</name>
    <name type="synonym">Muraena anguilla</name>
    <dbReference type="NCBI Taxonomy" id="7936"/>
    <lineage>
        <taxon>Eukaryota</taxon>
        <taxon>Metazoa</taxon>
        <taxon>Chordata</taxon>
        <taxon>Craniata</taxon>
        <taxon>Vertebrata</taxon>
        <taxon>Euteleostomi</taxon>
        <taxon>Actinopterygii</taxon>
        <taxon>Neopterygii</taxon>
        <taxon>Teleostei</taxon>
        <taxon>Anguilliformes</taxon>
        <taxon>Anguillidae</taxon>
        <taxon>Anguilla</taxon>
    </lineage>
</organism>
<protein>
    <submittedName>
        <fullName evidence="2">Uncharacterized protein</fullName>
    </submittedName>
</protein>
<keyword evidence="1" id="KW-0472">Membrane</keyword>
<dbReference type="EMBL" id="GBXM01078787">
    <property type="protein sequence ID" value="JAH29790.1"/>
    <property type="molecule type" value="Transcribed_RNA"/>
</dbReference>
<feature type="transmembrane region" description="Helical" evidence="1">
    <location>
        <begin position="21"/>
        <end position="39"/>
    </location>
</feature>
<keyword evidence="1" id="KW-0812">Transmembrane</keyword>
<evidence type="ECO:0000313" key="2">
    <source>
        <dbReference type="EMBL" id="JAH29790.1"/>
    </source>
</evidence>
<keyword evidence="1" id="KW-1133">Transmembrane helix</keyword>
<evidence type="ECO:0000256" key="1">
    <source>
        <dbReference type="SAM" id="Phobius"/>
    </source>
</evidence>